<evidence type="ECO:0000256" key="1">
    <source>
        <dbReference type="SAM" id="Phobius"/>
    </source>
</evidence>
<feature type="domain" description="Glycosyl hydrolase family 13 catalytic" evidence="2">
    <location>
        <begin position="132"/>
        <end position="199"/>
    </location>
</feature>
<accession>A0A6G3MG52</accession>
<keyword evidence="1" id="KW-0812">Transmembrane</keyword>
<dbReference type="SUPFAM" id="SSF51445">
    <property type="entry name" value="(Trans)glycosidases"/>
    <property type="match status" value="1"/>
</dbReference>
<dbReference type="Gene3D" id="3.20.20.80">
    <property type="entry name" value="Glycosidases"/>
    <property type="match status" value="1"/>
</dbReference>
<evidence type="ECO:0000313" key="3">
    <source>
        <dbReference type="EMBL" id="NDJ92953.1"/>
    </source>
</evidence>
<dbReference type="InterPro" id="IPR006047">
    <property type="entry name" value="GH13_cat_dom"/>
</dbReference>
<sequence>MDKYLKAPKFARNYFSFSTQNEYCLHTFSGVPLTSTPYINNIEDSEQIIFNNSEAGSFLSQRIYGKRWACSKIKISIFLTKKRIFFLFCFFFLLTLLAALCCIYSSILCKENKFIAENIKIREIFYKLDVCNFQDSNKDGRGDFLGIVQNLNYLKALGVSHIILTNLCFSVSNAHAQLFHDLNKLIDTSHVLGIKIIWDITRHIDEDGIKIFPKRIDGYFFSPAQYTVNSKKKLNLGRKFLTYFDLEILNNIEKSVMGNKSTWYIEVAIFEDKINYKIHFLATLYLYRSLSAIILSYQLRKNYVKNTSTYEKGNLYNFFTDKISKVQGVKNFKFIHHIGSKVSYTFRFPRKR</sequence>
<dbReference type="AlphaFoldDB" id="A0A6G3MG52"/>
<dbReference type="EMBL" id="GHBP01001983">
    <property type="protein sequence ID" value="NDJ92953.1"/>
    <property type="molecule type" value="Transcribed_RNA"/>
</dbReference>
<evidence type="ECO:0000259" key="2">
    <source>
        <dbReference type="Pfam" id="PF00128"/>
    </source>
</evidence>
<dbReference type="Pfam" id="PF00128">
    <property type="entry name" value="Alpha-amylase"/>
    <property type="match status" value="1"/>
</dbReference>
<organism evidence="3">
    <name type="scientific">Henneguya salminicola</name>
    <name type="common">Myxosporean</name>
    <dbReference type="NCBI Taxonomy" id="69463"/>
    <lineage>
        <taxon>Eukaryota</taxon>
        <taxon>Metazoa</taxon>
        <taxon>Cnidaria</taxon>
        <taxon>Myxozoa</taxon>
        <taxon>Myxosporea</taxon>
        <taxon>Bivalvulida</taxon>
        <taxon>Platysporina</taxon>
        <taxon>Myxobolidae</taxon>
        <taxon>Henneguya</taxon>
    </lineage>
</organism>
<keyword evidence="1" id="KW-0472">Membrane</keyword>
<reference evidence="3" key="1">
    <citation type="submission" date="2018-11" db="EMBL/GenBank/DDBJ databases">
        <title>Henneguya salminicola genome and transcriptome.</title>
        <authorList>
            <person name="Yahalomi D."/>
            <person name="Atkinson S.D."/>
            <person name="Neuhof M."/>
            <person name="Chang E.S."/>
            <person name="Philippe H."/>
            <person name="Cartwright P."/>
            <person name="Bartholomew J.L."/>
            <person name="Huchon D."/>
        </authorList>
    </citation>
    <scope>NUCLEOTIDE SEQUENCE</scope>
    <source>
        <strain evidence="3">Hz1</strain>
        <tissue evidence="3">Whole</tissue>
    </source>
</reference>
<feature type="transmembrane region" description="Helical" evidence="1">
    <location>
        <begin position="84"/>
        <end position="107"/>
    </location>
</feature>
<protein>
    <submittedName>
        <fullName evidence="3">Alpha-glucosidase (Trinotate prediction)</fullName>
    </submittedName>
</protein>
<proteinExistence type="predicted"/>
<dbReference type="GO" id="GO:0005975">
    <property type="term" value="P:carbohydrate metabolic process"/>
    <property type="evidence" value="ECO:0007669"/>
    <property type="project" value="InterPro"/>
</dbReference>
<dbReference type="InterPro" id="IPR017853">
    <property type="entry name" value="GH"/>
</dbReference>
<keyword evidence="1" id="KW-1133">Transmembrane helix</keyword>
<name>A0A6G3MG52_HENSL</name>